<dbReference type="EMBL" id="GBRH01218722">
    <property type="protein sequence ID" value="JAD79173.1"/>
    <property type="molecule type" value="Transcribed_RNA"/>
</dbReference>
<protein>
    <submittedName>
        <fullName evidence="1">Uncharacterized protein</fullName>
    </submittedName>
</protein>
<reference evidence="1" key="1">
    <citation type="submission" date="2014-09" db="EMBL/GenBank/DDBJ databases">
        <authorList>
            <person name="Magalhaes I.L.F."/>
            <person name="Oliveira U."/>
            <person name="Santos F.R."/>
            <person name="Vidigal T.H.D.A."/>
            <person name="Brescovit A.D."/>
            <person name="Santos A.J."/>
        </authorList>
    </citation>
    <scope>NUCLEOTIDE SEQUENCE</scope>
    <source>
        <tissue evidence="1">Shoot tissue taken approximately 20 cm above the soil surface</tissue>
    </source>
</reference>
<sequence>MMPLTASPPRQSCAPHASDFLECAVPSASFVTNAAACPRRSLTERLPAVDEYTSPAASDCPPTGNNGFACWCLVLAARWILRPLR</sequence>
<reference evidence="1" key="2">
    <citation type="journal article" date="2015" name="Data Brief">
        <title>Shoot transcriptome of the giant reed, Arundo donax.</title>
        <authorList>
            <person name="Barrero R.A."/>
            <person name="Guerrero F.D."/>
            <person name="Moolhuijzen P."/>
            <person name="Goolsby J.A."/>
            <person name="Tidwell J."/>
            <person name="Bellgard S.E."/>
            <person name="Bellgard M.I."/>
        </authorList>
    </citation>
    <scope>NUCLEOTIDE SEQUENCE</scope>
    <source>
        <tissue evidence="1">Shoot tissue taken approximately 20 cm above the soil surface</tissue>
    </source>
</reference>
<accession>A0A0A9CXN2</accession>
<evidence type="ECO:0000313" key="1">
    <source>
        <dbReference type="EMBL" id="JAD79173.1"/>
    </source>
</evidence>
<proteinExistence type="predicted"/>
<dbReference type="AlphaFoldDB" id="A0A0A9CXN2"/>
<organism evidence="1">
    <name type="scientific">Arundo donax</name>
    <name type="common">Giant reed</name>
    <name type="synonym">Donax arundinaceus</name>
    <dbReference type="NCBI Taxonomy" id="35708"/>
    <lineage>
        <taxon>Eukaryota</taxon>
        <taxon>Viridiplantae</taxon>
        <taxon>Streptophyta</taxon>
        <taxon>Embryophyta</taxon>
        <taxon>Tracheophyta</taxon>
        <taxon>Spermatophyta</taxon>
        <taxon>Magnoliopsida</taxon>
        <taxon>Liliopsida</taxon>
        <taxon>Poales</taxon>
        <taxon>Poaceae</taxon>
        <taxon>PACMAD clade</taxon>
        <taxon>Arundinoideae</taxon>
        <taxon>Arundineae</taxon>
        <taxon>Arundo</taxon>
    </lineage>
</organism>
<name>A0A0A9CXN2_ARUDO</name>